<accession>A0A1B7N316</accession>
<proteinExistence type="predicted"/>
<sequence length="65" mass="7639">MNHLSVVLAEIESAYPHMDSEPPQVTRLQDVLQQLARLENIPFRDEHNLRQRAEDIFAEWLRAEA</sequence>
<evidence type="ECO:0000313" key="2">
    <source>
        <dbReference type="Proteomes" id="UP000092154"/>
    </source>
</evidence>
<dbReference type="OrthoDB" id="2675777at2759"/>
<keyword evidence="2" id="KW-1185">Reference proteome</keyword>
<dbReference type="AlphaFoldDB" id="A0A1B7N316"/>
<dbReference type="InParanoid" id="A0A1B7N316"/>
<reference evidence="1 2" key="1">
    <citation type="submission" date="2016-06" db="EMBL/GenBank/DDBJ databases">
        <title>Comparative genomics of the ectomycorrhizal sister species Rhizopogon vinicolor and Rhizopogon vesiculosus (Basidiomycota: Boletales) reveals a divergence of the mating type B locus.</title>
        <authorList>
            <consortium name="DOE Joint Genome Institute"/>
            <person name="Mujic A.B."/>
            <person name="Kuo A."/>
            <person name="Tritt A."/>
            <person name="Lipzen A."/>
            <person name="Chen C."/>
            <person name="Johnson J."/>
            <person name="Sharma A."/>
            <person name="Barry K."/>
            <person name="Grigoriev I.V."/>
            <person name="Spatafora J.W."/>
        </authorList>
    </citation>
    <scope>NUCLEOTIDE SEQUENCE [LARGE SCALE GENOMIC DNA]</scope>
    <source>
        <strain evidence="1 2">AM-OR11-026</strain>
    </source>
</reference>
<name>A0A1B7N316_9AGAM</name>
<gene>
    <name evidence="1" type="ORF">K503DRAFT_101463</name>
</gene>
<evidence type="ECO:0000313" key="1">
    <source>
        <dbReference type="EMBL" id="OAX39250.1"/>
    </source>
</evidence>
<dbReference type="EMBL" id="KV448257">
    <property type="protein sequence ID" value="OAX39250.1"/>
    <property type="molecule type" value="Genomic_DNA"/>
</dbReference>
<protein>
    <submittedName>
        <fullName evidence="1">Uncharacterized protein</fullName>
    </submittedName>
</protein>
<dbReference type="Proteomes" id="UP000092154">
    <property type="component" value="Unassembled WGS sequence"/>
</dbReference>
<organism evidence="1 2">
    <name type="scientific">Rhizopogon vinicolor AM-OR11-026</name>
    <dbReference type="NCBI Taxonomy" id="1314800"/>
    <lineage>
        <taxon>Eukaryota</taxon>
        <taxon>Fungi</taxon>
        <taxon>Dikarya</taxon>
        <taxon>Basidiomycota</taxon>
        <taxon>Agaricomycotina</taxon>
        <taxon>Agaricomycetes</taxon>
        <taxon>Agaricomycetidae</taxon>
        <taxon>Boletales</taxon>
        <taxon>Suillineae</taxon>
        <taxon>Rhizopogonaceae</taxon>
        <taxon>Rhizopogon</taxon>
    </lineage>
</organism>